<evidence type="ECO:0000313" key="2">
    <source>
        <dbReference type="Proteomes" id="UP000186940"/>
    </source>
</evidence>
<dbReference type="EMBL" id="LYOS01000003">
    <property type="protein sequence ID" value="OFV67902.1"/>
    <property type="molecule type" value="Genomic_DNA"/>
</dbReference>
<sequence>MIEEERGNIEKFGDAYRDYMKRVPRINLIAGIIRQIHSKREK</sequence>
<dbReference type="Gene3D" id="1.20.120.1630">
    <property type="match status" value="1"/>
</dbReference>
<reference evidence="1" key="1">
    <citation type="submission" date="2016-05" db="EMBL/GenBank/DDBJ databases">
        <title>Microbial consortia oxidize butane by reversing methanogenesis.</title>
        <authorList>
            <person name="Laso-Perez R."/>
            <person name="Richter M."/>
            <person name="Wegener G."/>
            <person name="Musat F."/>
        </authorList>
    </citation>
    <scope>NUCLEOTIDE SEQUENCE [LARGE SCALE GENOMIC DNA]</scope>
    <source>
        <strain evidence="1">BOX2</strain>
    </source>
</reference>
<protein>
    <submittedName>
        <fullName evidence="1">Uncharacterized protein</fullName>
    </submittedName>
</protein>
<dbReference type="AlphaFoldDB" id="A0A1F2PAE7"/>
<accession>A0A1F2PAE7</accession>
<dbReference type="Proteomes" id="UP000186940">
    <property type="component" value="Unassembled WGS sequence"/>
</dbReference>
<name>A0A1F2PAE7_9EURY</name>
<keyword evidence="2" id="KW-1185">Reference proteome</keyword>
<gene>
    <name evidence="1" type="ORF">SCAL_001277</name>
</gene>
<proteinExistence type="predicted"/>
<comment type="caution">
    <text evidence="1">The sequence shown here is derived from an EMBL/GenBank/DDBJ whole genome shotgun (WGS) entry which is preliminary data.</text>
</comment>
<evidence type="ECO:0000313" key="1">
    <source>
        <dbReference type="EMBL" id="OFV67902.1"/>
    </source>
</evidence>
<dbReference type="PATRIC" id="fig|1838285.3.peg.1297"/>
<organism evidence="1 2">
    <name type="scientific">Candidatus Syntropharchaeum caldarium</name>
    <dbReference type="NCBI Taxonomy" id="1838285"/>
    <lineage>
        <taxon>Archaea</taxon>
        <taxon>Methanobacteriati</taxon>
        <taxon>Methanobacteriota</taxon>
        <taxon>Stenosarchaea group</taxon>
        <taxon>Methanomicrobia</taxon>
        <taxon>Methanosarcinales</taxon>
        <taxon>ANME-2 cluster</taxon>
        <taxon>Candidatus Syntropharchaeum</taxon>
    </lineage>
</organism>
<dbReference type="STRING" id="1838285.SCAL_001277"/>